<evidence type="ECO:0000313" key="1">
    <source>
        <dbReference type="EMBL" id="CAJ0968111.1"/>
    </source>
</evidence>
<reference evidence="1" key="1">
    <citation type="submission" date="2023-07" db="EMBL/GenBank/DDBJ databases">
        <authorList>
            <person name="Stuckert A."/>
        </authorList>
    </citation>
    <scope>NUCLEOTIDE SEQUENCE</scope>
</reference>
<proteinExistence type="predicted"/>
<dbReference type="EMBL" id="CAUEEQ010078926">
    <property type="protein sequence ID" value="CAJ0968111.1"/>
    <property type="molecule type" value="Genomic_DNA"/>
</dbReference>
<keyword evidence="2" id="KW-1185">Reference proteome</keyword>
<dbReference type="PANTHER" id="PTHR21301:SF12">
    <property type="match status" value="1"/>
</dbReference>
<gene>
    <name evidence="1" type="ORF">RIMI_LOCUS22802339</name>
</gene>
<organism evidence="1 2">
    <name type="scientific">Ranitomeya imitator</name>
    <name type="common">mimic poison frog</name>
    <dbReference type="NCBI Taxonomy" id="111125"/>
    <lineage>
        <taxon>Eukaryota</taxon>
        <taxon>Metazoa</taxon>
        <taxon>Chordata</taxon>
        <taxon>Craniata</taxon>
        <taxon>Vertebrata</taxon>
        <taxon>Euteleostomi</taxon>
        <taxon>Amphibia</taxon>
        <taxon>Batrachia</taxon>
        <taxon>Anura</taxon>
        <taxon>Neobatrachia</taxon>
        <taxon>Hyloidea</taxon>
        <taxon>Dendrobatidae</taxon>
        <taxon>Dendrobatinae</taxon>
        <taxon>Ranitomeya</taxon>
    </lineage>
</organism>
<accession>A0ABN9MMY1</accession>
<comment type="caution">
    <text evidence="1">The sequence shown here is derived from an EMBL/GenBank/DDBJ whole genome shotgun (WGS) entry which is preliminary data.</text>
</comment>
<evidence type="ECO:0000313" key="2">
    <source>
        <dbReference type="Proteomes" id="UP001176940"/>
    </source>
</evidence>
<sequence length="302" mass="34962">MYSVSLPLLMLCYMRHHRTTPRRLDQCLLANFYALSVSVLMTIVLNSKPRSSRVIFNNEDTIIKRTEFASRETLLAQTGHKSLNKHQGNVPVRFITSFNSEWREISGVLRKHWPVLLADEDVASHILDYPSVTWRRSKNLKDMTGPRWGSFQCGDCSACQFMERTSTFSNSSGDRVFSVTHFINCRTDNVIYFAKCACDLIYIGMTTRELRVRILEHVRDIKNGAMALDIETLKTIPKHFRKYHNSNPKTFKVRGIDRVQLDIRGGNYKKELLKKETRWTVELNTLAPKGLNEYISFKSFLG</sequence>
<dbReference type="PANTHER" id="PTHR21301">
    <property type="entry name" value="REVERSE TRANSCRIPTASE"/>
    <property type="match status" value="1"/>
</dbReference>
<dbReference type="Proteomes" id="UP001176940">
    <property type="component" value="Unassembled WGS sequence"/>
</dbReference>
<name>A0ABN9MMY1_9NEOB</name>
<evidence type="ECO:0008006" key="3">
    <source>
        <dbReference type="Google" id="ProtNLM"/>
    </source>
</evidence>
<protein>
    <recommendedName>
        <fullName evidence="3">GIY-YIG domain-containing protein</fullName>
    </recommendedName>
</protein>